<proteinExistence type="predicted"/>
<feature type="compositionally biased region" description="Polar residues" evidence="1">
    <location>
        <begin position="111"/>
        <end position="128"/>
    </location>
</feature>
<dbReference type="AlphaFoldDB" id="A0A2H1X036"/>
<protein>
    <submittedName>
        <fullName evidence="2">SFRICE_026686</fullName>
    </submittedName>
</protein>
<evidence type="ECO:0000313" key="2">
    <source>
        <dbReference type="EMBL" id="SOQ58612.1"/>
    </source>
</evidence>
<evidence type="ECO:0000256" key="1">
    <source>
        <dbReference type="SAM" id="MobiDB-lite"/>
    </source>
</evidence>
<reference evidence="2" key="1">
    <citation type="submission" date="2016-07" db="EMBL/GenBank/DDBJ databases">
        <authorList>
            <person name="Bretaudeau A."/>
        </authorList>
    </citation>
    <scope>NUCLEOTIDE SEQUENCE</scope>
    <source>
        <strain evidence="2">Rice</strain>
        <tissue evidence="2">Whole body</tissue>
    </source>
</reference>
<gene>
    <name evidence="2" type="ORF">SFRICE_026686</name>
</gene>
<accession>A0A2H1X036</accession>
<name>A0A2H1X036_SPOFR</name>
<feature type="region of interest" description="Disordered" evidence="1">
    <location>
        <begin position="108"/>
        <end position="144"/>
    </location>
</feature>
<organism evidence="2">
    <name type="scientific">Spodoptera frugiperda</name>
    <name type="common">Fall armyworm</name>
    <dbReference type="NCBI Taxonomy" id="7108"/>
    <lineage>
        <taxon>Eukaryota</taxon>
        <taxon>Metazoa</taxon>
        <taxon>Ecdysozoa</taxon>
        <taxon>Arthropoda</taxon>
        <taxon>Hexapoda</taxon>
        <taxon>Insecta</taxon>
        <taxon>Pterygota</taxon>
        <taxon>Neoptera</taxon>
        <taxon>Endopterygota</taxon>
        <taxon>Lepidoptera</taxon>
        <taxon>Glossata</taxon>
        <taxon>Ditrysia</taxon>
        <taxon>Noctuoidea</taxon>
        <taxon>Noctuidae</taxon>
        <taxon>Amphipyrinae</taxon>
        <taxon>Spodoptera</taxon>
    </lineage>
</organism>
<feature type="compositionally biased region" description="Basic and acidic residues" evidence="1">
    <location>
        <begin position="133"/>
        <end position="144"/>
    </location>
</feature>
<sequence>MNSWRDNQPMTYPALDKARGVRLLLTKKHPLPTSALRSGAPVNLLGSPHLRIAVVKRPDFNKKDQLDLLTAVLSGTALLSCDTYDIKTLGALPISRIQGLRNRLKEDNLGVRTTSKGSSPSDQNQTRVCGNKEPSDHHRWDPNRKSNNIHNLAITFCHNEEVQPYYRNGHNISHYFSKLKNRPTTSPALGYEYLPNKVRLDVLLFVQ</sequence>
<dbReference type="EMBL" id="ODYU01012345">
    <property type="protein sequence ID" value="SOQ58612.1"/>
    <property type="molecule type" value="Genomic_DNA"/>
</dbReference>